<gene>
    <name evidence="1" type="ORF">LEP48_08600</name>
</gene>
<evidence type="ECO:0000313" key="1">
    <source>
        <dbReference type="EMBL" id="MCA5893409.1"/>
    </source>
</evidence>
<accession>A0ABS7ZIH8</accession>
<name>A0ABS7ZIH8_9MICO</name>
<dbReference type="Proteomes" id="UP001319870">
    <property type="component" value="Unassembled WGS sequence"/>
</dbReference>
<dbReference type="RefSeq" id="WP_225565160.1">
    <property type="nucleotide sequence ID" value="NZ_JAIXCQ010000004.1"/>
</dbReference>
<organism evidence="1 2">
    <name type="scientific">Isoptericola luteus</name>
    <dbReference type="NCBI Taxonomy" id="2879484"/>
    <lineage>
        <taxon>Bacteria</taxon>
        <taxon>Bacillati</taxon>
        <taxon>Actinomycetota</taxon>
        <taxon>Actinomycetes</taxon>
        <taxon>Micrococcales</taxon>
        <taxon>Promicromonosporaceae</taxon>
        <taxon>Isoptericola</taxon>
    </lineage>
</organism>
<sequence length="87" mass="9619">MMSHHCHSCACDQIVADTVAYRIGRLGGLLDMLELVESDLRDHGILLRTHIVRSVLSSGATVDEALANLDRLYELCRRVEARVGGDE</sequence>
<proteinExistence type="predicted"/>
<reference evidence="1 2" key="1">
    <citation type="submission" date="2021-09" db="EMBL/GenBank/DDBJ databases">
        <title>Isoptericola luteus sp. nov., a novel bacterium isolated from Harbin, the capital city of Heilongjiang province.</title>
        <authorList>
            <person name="Li J."/>
        </authorList>
    </citation>
    <scope>NUCLEOTIDE SEQUENCE [LARGE SCALE GENOMIC DNA]</scope>
    <source>
        <strain evidence="1 2">NEAU-Y5</strain>
    </source>
</reference>
<evidence type="ECO:0000313" key="2">
    <source>
        <dbReference type="Proteomes" id="UP001319870"/>
    </source>
</evidence>
<protein>
    <submittedName>
        <fullName evidence="1">Uncharacterized protein</fullName>
    </submittedName>
</protein>
<keyword evidence="2" id="KW-1185">Reference proteome</keyword>
<dbReference type="EMBL" id="JAIXCQ010000004">
    <property type="protein sequence ID" value="MCA5893409.1"/>
    <property type="molecule type" value="Genomic_DNA"/>
</dbReference>
<comment type="caution">
    <text evidence="1">The sequence shown here is derived from an EMBL/GenBank/DDBJ whole genome shotgun (WGS) entry which is preliminary data.</text>
</comment>